<dbReference type="GO" id="GO:0030313">
    <property type="term" value="C:cell envelope"/>
    <property type="evidence" value="ECO:0007669"/>
    <property type="project" value="UniProtKB-SubCell"/>
</dbReference>
<dbReference type="Gene3D" id="1.10.287.470">
    <property type="entry name" value="Helix hairpin bin"/>
    <property type="match status" value="1"/>
</dbReference>
<evidence type="ECO:0000256" key="2">
    <source>
        <dbReference type="ARBA" id="ARBA00023054"/>
    </source>
</evidence>
<dbReference type="PANTHER" id="PTHR32347">
    <property type="entry name" value="EFFLUX SYSTEM COMPONENT YKNX-RELATED"/>
    <property type="match status" value="1"/>
</dbReference>
<comment type="subcellular location">
    <subcellularLocation>
        <location evidence="1">Cell envelope</location>
    </subcellularLocation>
</comment>
<dbReference type="PANTHER" id="PTHR32347:SF23">
    <property type="entry name" value="BLL5650 PROTEIN"/>
    <property type="match status" value="1"/>
</dbReference>
<dbReference type="EMBL" id="WJPP01000006">
    <property type="protein sequence ID" value="MRH79113.1"/>
    <property type="molecule type" value="Genomic_DNA"/>
</dbReference>
<evidence type="ECO:0000313" key="4">
    <source>
        <dbReference type="EMBL" id="MRH79113.1"/>
    </source>
</evidence>
<dbReference type="Gene3D" id="2.40.50.100">
    <property type="match status" value="1"/>
</dbReference>
<evidence type="ECO:0000313" key="5">
    <source>
        <dbReference type="Proteomes" id="UP000433788"/>
    </source>
</evidence>
<comment type="caution">
    <text evidence="4">The sequence shown here is derived from an EMBL/GenBank/DDBJ whole genome shotgun (WGS) entry which is preliminary data.</text>
</comment>
<dbReference type="Proteomes" id="UP000433788">
    <property type="component" value="Unassembled WGS sequence"/>
</dbReference>
<organism evidence="4 5">
    <name type="scientific">Spiribacter salilacus</name>
    <dbReference type="NCBI Taxonomy" id="2664894"/>
    <lineage>
        <taxon>Bacteria</taxon>
        <taxon>Pseudomonadati</taxon>
        <taxon>Pseudomonadota</taxon>
        <taxon>Gammaproteobacteria</taxon>
        <taxon>Chromatiales</taxon>
        <taxon>Ectothiorhodospiraceae</taxon>
        <taxon>Spiribacter</taxon>
    </lineage>
</organism>
<gene>
    <name evidence="4" type="ORF">GH984_10425</name>
</gene>
<proteinExistence type="predicted"/>
<keyword evidence="5" id="KW-1185">Reference proteome</keyword>
<dbReference type="InterPro" id="IPR050465">
    <property type="entry name" value="UPF0194_transport"/>
</dbReference>
<accession>A0A6N7QUT7</accession>
<protein>
    <submittedName>
        <fullName evidence="4">HlyD family efflux transporter periplasmic adaptor subunit</fullName>
    </submittedName>
</protein>
<dbReference type="SUPFAM" id="SSF111369">
    <property type="entry name" value="HlyD-like secretion proteins"/>
    <property type="match status" value="1"/>
</dbReference>
<name>A0A6N7QUT7_9GAMM</name>
<dbReference type="RefSeq" id="WP_153720164.1">
    <property type="nucleotide sequence ID" value="NZ_WJPP01000006.1"/>
</dbReference>
<keyword evidence="2 3" id="KW-0175">Coiled coil</keyword>
<evidence type="ECO:0000256" key="3">
    <source>
        <dbReference type="SAM" id="Coils"/>
    </source>
</evidence>
<feature type="coiled-coil region" evidence="3">
    <location>
        <begin position="415"/>
        <end position="478"/>
    </location>
</feature>
<sequence length="615" mass="66872">MSQRLGLFDYLQDLRDLRLLAAQQGLDAFDWPRYLSTAQGFCQADWVAVVHVAEQDLPPKLLGQVGSDDLALSRWLGAPDAKALLGRVKASGYALRARSPGAPFEPPFLAIQMPGAEQAFVLLVGLEADSEDAIKAALTRAGLIADILPDEAEQSGVESAGLGPLLDVLSGCLQAQRFQTAGYSLVNGLVSAAEGIDQAVLGWREGAYIRARFISHYERFERKTEQVRLMEAALEEAADQDTMIQCAQGDAEGTPGIIEVAHQQLLAQLGAKDLVTFPLHDADGESIASLTLISYVGPISAQTVSSGYLVAQTIVGHLQNLRREEAGVFKRLGYRVRQSVSRWFGGENLWIKTAIVVLSAVLLLAAVTPVTHRVSGTARLVTDETRLLTAPWQGTVAEVNATSGDAVQAGDTLVVMDTEERLLQLAELQAELQRNQAELDRARAEFNNVDTAVAEARVAQTRARIAQVQRQVNQAELIAPLTGVVVEGDRRDLLSAPVNQGDRLMRVAELRGIYLLIDVAEEDIQFVESDSTGTFSLVARPSEQIALSVEQIIPMAQVRDGQGAVFSVNASLDTAVAPWWRPGMTGVARIDVGKRSALWVIGHKAWNRLRLWLWW</sequence>
<dbReference type="Gene3D" id="2.40.30.170">
    <property type="match status" value="1"/>
</dbReference>
<dbReference type="AlphaFoldDB" id="A0A6N7QUT7"/>
<reference evidence="4 5" key="1">
    <citation type="submission" date="2019-11" db="EMBL/GenBank/DDBJ databases">
        <authorList>
            <person name="Zhang X.Y."/>
        </authorList>
    </citation>
    <scope>NUCLEOTIDE SEQUENCE [LARGE SCALE GENOMIC DNA]</scope>
    <source>
        <strain evidence="4 5">C176</strain>
    </source>
</reference>
<evidence type="ECO:0000256" key="1">
    <source>
        <dbReference type="ARBA" id="ARBA00004196"/>
    </source>
</evidence>